<organism evidence="1 2">
    <name type="scientific">Gigaspora margarita</name>
    <dbReference type="NCBI Taxonomy" id="4874"/>
    <lineage>
        <taxon>Eukaryota</taxon>
        <taxon>Fungi</taxon>
        <taxon>Fungi incertae sedis</taxon>
        <taxon>Mucoromycota</taxon>
        <taxon>Glomeromycotina</taxon>
        <taxon>Glomeromycetes</taxon>
        <taxon>Diversisporales</taxon>
        <taxon>Gigasporaceae</taxon>
        <taxon>Gigaspora</taxon>
    </lineage>
</organism>
<comment type="caution">
    <text evidence="1">The sequence shown here is derived from an EMBL/GenBank/DDBJ whole genome shotgun (WGS) entry which is preliminary data.</text>
</comment>
<accession>A0ABN7W3V5</accession>
<evidence type="ECO:0000313" key="1">
    <source>
        <dbReference type="EMBL" id="CAG8815036.1"/>
    </source>
</evidence>
<reference evidence="1 2" key="1">
    <citation type="submission" date="2021-06" db="EMBL/GenBank/DDBJ databases">
        <authorList>
            <person name="Kallberg Y."/>
            <person name="Tangrot J."/>
            <person name="Rosling A."/>
        </authorList>
    </citation>
    <scope>NUCLEOTIDE SEQUENCE [LARGE SCALE GENOMIC DNA]</scope>
    <source>
        <strain evidence="1 2">120-4 pot B 10/14</strain>
    </source>
</reference>
<protein>
    <submittedName>
        <fullName evidence="1">19593_t:CDS:1</fullName>
    </submittedName>
</protein>
<name>A0ABN7W3V5_GIGMA</name>
<evidence type="ECO:0000313" key="2">
    <source>
        <dbReference type="Proteomes" id="UP000789901"/>
    </source>
</evidence>
<feature type="non-terminal residue" evidence="1">
    <location>
        <position position="1"/>
    </location>
</feature>
<gene>
    <name evidence="1" type="ORF">GMARGA_LOCUS26188</name>
</gene>
<dbReference type="EMBL" id="CAJVQB010030083">
    <property type="protein sequence ID" value="CAG8815036.1"/>
    <property type="molecule type" value="Genomic_DNA"/>
</dbReference>
<sequence>PSQLQIELQTDVQIFESDLVINLNELLKRPKNEINAQVIHIYGDVVQLSDNLEIQMLMQSELIIKNGYKDPLKFKINSQNVVGVISLHNGEFKDISNFSIALFYNNPDVTRSILTWIIKINELKDKEENEFEMTKKLYYHALRMLDILIPSSKERIVDLMGFAKGYENEYKDFLKQDNVNKQRSKLAAQKELLFAILDLSLSVGKVVIQSGNVLSVVDAIEKVSKPVHVLENDINDKANKIKEITNDLKSSHAKAVELYKSVESLIKDAEYFNIKNISERQNIKGTEKYINSLADFINFVDAYIKAKIEAIERSEFNCSKNSHI</sequence>
<proteinExistence type="predicted"/>
<keyword evidence="2" id="KW-1185">Reference proteome</keyword>
<dbReference type="Proteomes" id="UP000789901">
    <property type="component" value="Unassembled WGS sequence"/>
</dbReference>